<feature type="region of interest" description="Disordered" evidence="5">
    <location>
        <begin position="625"/>
        <end position="644"/>
    </location>
</feature>
<evidence type="ECO:0000313" key="9">
    <source>
        <dbReference type="EMBL" id="EDQ88398.1"/>
    </source>
</evidence>
<dbReference type="Pfam" id="PF07653">
    <property type="entry name" value="SH3_2"/>
    <property type="match status" value="1"/>
</dbReference>
<dbReference type="GeneID" id="5892064"/>
<dbReference type="InParanoid" id="A9V2L8"/>
<keyword evidence="10" id="KW-1185">Reference proteome</keyword>
<dbReference type="GO" id="GO:0030971">
    <property type="term" value="F:receptor tyrosine kinase binding"/>
    <property type="evidence" value="ECO:0000318"/>
    <property type="project" value="GO_Central"/>
</dbReference>
<dbReference type="InterPro" id="IPR001452">
    <property type="entry name" value="SH3_domain"/>
</dbReference>
<evidence type="ECO:0000259" key="6">
    <source>
        <dbReference type="PROSITE" id="PS50001"/>
    </source>
</evidence>
<dbReference type="InterPro" id="IPR036028">
    <property type="entry name" value="SH3-like_dom_sf"/>
</dbReference>
<feature type="domain" description="SAM" evidence="8">
    <location>
        <begin position="7"/>
        <end position="70"/>
    </location>
</feature>
<feature type="compositionally biased region" description="Low complexity" evidence="5">
    <location>
        <begin position="715"/>
        <end position="734"/>
    </location>
</feature>
<dbReference type="OMA" id="PRTHANT"/>
<feature type="region of interest" description="Disordered" evidence="5">
    <location>
        <begin position="857"/>
        <end position="877"/>
    </location>
</feature>
<proteinExistence type="predicted"/>
<evidence type="ECO:0000256" key="1">
    <source>
        <dbReference type="ARBA" id="ARBA00022443"/>
    </source>
</evidence>
<dbReference type="KEGG" id="mbr:MONBRDRAFT_32932"/>
<dbReference type="InterPro" id="IPR051184">
    <property type="entry name" value="Tyrosine-phos_adapter"/>
</dbReference>
<dbReference type="EMBL" id="CH991555">
    <property type="protein sequence ID" value="EDQ88398.1"/>
    <property type="molecule type" value="Genomic_DNA"/>
</dbReference>
<dbReference type="GO" id="GO:0035591">
    <property type="term" value="F:signaling adaptor activity"/>
    <property type="evidence" value="ECO:0000318"/>
    <property type="project" value="GO_Central"/>
</dbReference>
<name>A9V2L8_MONBE</name>
<evidence type="ECO:0000256" key="4">
    <source>
        <dbReference type="PROSITE-ProRule" id="PRU00192"/>
    </source>
</evidence>
<dbReference type="GO" id="GO:0007167">
    <property type="term" value="P:enzyme-linked receptor protein signaling pathway"/>
    <property type="evidence" value="ECO:0000318"/>
    <property type="project" value="GO_Central"/>
</dbReference>
<dbReference type="PROSITE" id="PS50002">
    <property type="entry name" value="SH3"/>
    <property type="match status" value="1"/>
</dbReference>
<feature type="region of interest" description="Disordered" evidence="5">
    <location>
        <begin position="420"/>
        <end position="492"/>
    </location>
</feature>
<dbReference type="Gene3D" id="3.30.505.10">
    <property type="entry name" value="SH2 domain"/>
    <property type="match status" value="1"/>
</dbReference>
<evidence type="ECO:0008006" key="11">
    <source>
        <dbReference type="Google" id="ProtNLM"/>
    </source>
</evidence>
<evidence type="ECO:0000313" key="10">
    <source>
        <dbReference type="Proteomes" id="UP000001357"/>
    </source>
</evidence>
<dbReference type="Proteomes" id="UP000001357">
    <property type="component" value="Unassembled WGS sequence"/>
</dbReference>
<reference evidence="9 10" key="1">
    <citation type="journal article" date="2008" name="Nature">
        <title>The genome of the choanoflagellate Monosiga brevicollis and the origin of metazoans.</title>
        <authorList>
            <consortium name="JGI Sequencing"/>
            <person name="King N."/>
            <person name="Westbrook M.J."/>
            <person name="Young S.L."/>
            <person name="Kuo A."/>
            <person name="Abedin M."/>
            <person name="Chapman J."/>
            <person name="Fairclough S."/>
            <person name="Hellsten U."/>
            <person name="Isogai Y."/>
            <person name="Letunic I."/>
            <person name="Marr M."/>
            <person name="Pincus D."/>
            <person name="Putnam N."/>
            <person name="Rokas A."/>
            <person name="Wright K.J."/>
            <person name="Zuzow R."/>
            <person name="Dirks W."/>
            <person name="Good M."/>
            <person name="Goodstein D."/>
            <person name="Lemons D."/>
            <person name="Li W."/>
            <person name="Lyons J.B."/>
            <person name="Morris A."/>
            <person name="Nichols S."/>
            <person name="Richter D.J."/>
            <person name="Salamov A."/>
            <person name="Bork P."/>
            <person name="Lim W.A."/>
            <person name="Manning G."/>
            <person name="Miller W.T."/>
            <person name="McGinnis W."/>
            <person name="Shapiro H."/>
            <person name="Tjian R."/>
            <person name="Grigoriev I.V."/>
            <person name="Rokhsar D."/>
        </authorList>
    </citation>
    <scope>NUCLEOTIDE SEQUENCE [LARGE SCALE GENOMIC DNA]</scope>
    <source>
        <strain evidence="10">MX1 / ATCC 50154</strain>
    </source>
</reference>
<dbReference type="AlphaFoldDB" id="A9V2L8"/>
<dbReference type="SUPFAM" id="SSF55550">
    <property type="entry name" value="SH2 domain"/>
    <property type="match status" value="1"/>
</dbReference>
<dbReference type="InterPro" id="IPR036860">
    <property type="entry name" value="SH2_dom_sf"/>
</dbReference>
<organism evidence="9 10">
    <name type="scientific">Monosiga brevicollis</name>
    <name type="common">Choanoflagellate</name>
    <dbReference type="NCBI Taxonomy" id="81824"/>
    <lineage>
        <taxon>Eukaryota</taxon>
        <taxon>Choanoflagellata</taxon>
        <taxon>Craspedida</taxon>
        <taxon>Salpingoecidae</taxon>
        <taxon>Monosiga</taxon>
    </lineage>
</organism>
<evidence type="ECO:0000256" key="2">
    <source>
        <dbReference type="ARBA" id="ARBA00022999"/>
    </source>
</evidence>
<dbReference type="Pfam" id="PF07647">
    <property type="entry name" value="SAM_2"/>
    <property type="match status" value="1"/>
</dbReference>
<feature type="domain" description="SH2" evidence="6">
    <location>
        <begin position="302"/>
        <end position="396"/>
    </location>
</feature>
<gene>
    <name evidence="9" type="ORF">MONBRDRAFT_32932</name>
</gene>
<evidence type="ECO:0000256" key="5">
    <source>
        <dbReference type="SAM" id="MobiDB-lite"/>
    </source>
</evidence>
<dbReference type="CDD" id="cd14279">
    <property type="entry name" value="CUE"/>
    <property type="match status" value="1"/>
</dbReference>
<dbReference type="PROSITE" id="PS50001">
    <property type="entry name" value="SH2"/>
    <property type="match status" value="1"/>
</dbReference>
<feature type="region of interest" description="Disordered" evidence="5">
    <location>
        <begin position="118"/>
        <end position="142"/>
    </location>
</feature>
<feature type="compositionally biased region" description="Low complexity" evidence="5">
    <location>
        <begin position="868"/>
        <end position="877"/>
    </location>
</feature>
<evidence type="ECO:0000256" key="3">
    <source>
        <dbReference type="PROSITE-ProRule" id="PRU00191"/>
    </source>
</evidence>
<feature type="region of interest" description="Disordered" evidence="5">
    <location>
        <begin position="78"/>
        <end position="97"/>
    </location>
</feature>
<feature type="region of interest" description="Disordered" evidence="5">
    <location>
        <begin position="705"/>
        <end position="734"/>
    </location>
</feature>
<dbReference type="InterPro" id="IPR000980">
    <property type="entry name" value="SH2"/>
</dbReference>
<dbReference type="GO" id="GO:0005737">
    <property type="term" value="C:cytoplasm"/>
    <property type="evidence" value="ECO:0000318"/>
    <property type="project" value="GO_Central"/>
</dbReference>
<sequence>MTAIPKWTPEQVGQWLQSIELQALKPAFLKNRVDGQLLMELDDEMLQELGLNSKLLRRRLLLKIKDAVAMKLTLVDKSRSRNPTATTPNDQPPATHLTESTYAVPKLLSSTLTTSPALAASATTSPPATPQFASRQRSNLPPPSVEDLMRAVDQQLYVTVESDQVQVPLDTGYVMTDASDNVEAASQPPAASHERSHGSIVNHSDDQYMQLDHQTVHAHVEAAASTSTDAFGQALDHLQGMFSRTPRADLEEALRLSKGSIDTAVDFLLAKAMSDEPAPDSAASQADTAQTIRQQPRSANDWLHGEISREVAEALLKQQGAADGLFLVRRSTSVPGAFVLSLCHRDDILHHIIYAGHTCYQIFDIEADTLEGLIHFLSDFQPQHGWLTPLNMHVPRAASELLINGDDQYASVPGISASMQSRMRNSSVHHRPASTSPHRPPPPQNPPISSPTFSYTAKEGRRNTRAQSLSYTPPQWDAAASSGPVGEPDRQPPLCDLDTTICRRLYFCSLSRLSEPSQECFVKTTEMDMRVLLTQEGPDLGIIAYDEIEQVASESQYTLRVIVSQGRFRGVYYFDTPDAAQLLETIETNKRNAILMEDIRIASLMQNEEFAARVQREPALADIVQTSQSKKSNPAQKSKARAALSRISSRFMRKQKAGRAEGNGFVNPGLNTTGRPTSYSAQVPMHSEQLGTDPATHMPVSFDHEHVAPPPAPVSPGVAGEANSRSGSSASSGLAANGIPPNAVVLGGPVPAPIFEAEFEEDTYGILDGIPNPDLHFGVAAEAPVPYRALRTRQASAYEPGRLTYEAGDVVHVTAQHESGEWQGFCNGQNGYLSSCDVELIVPDEYQPDDVHVEVREPRSVGNPSAPPAFDAPFDTY</sequence>
<keyword evidence="1 4" id="KW-0728">SH3 domain</keyword>
<protein>
    <recommendedName>
        <fullName evidence="11">SH2 domain-containing protein</fullName>
    </recommendedName>
</protein>
<feature type="compositionally biased region" description="Polar residues" evidence="5">
    <location>
        <begin position="625"/>
        <end position="636"/>
    </location>
</feature>
<keyword evidence="2 3" id="KW-0727">SH2 domain</keyword>
<evidence type="ECO:0000259" key="8">
    <source>
        <dbReference type="PROSITE" id="PS50105"/>
    </source>
</evidence>
<dbReference type="InterPro" id="IPR013761">
    <property type="entry name" value="SAM/pointed_sf"/>
</dbReference>
<feature type="region of interest" description="Disordered" evidence="5">
    <location>
        <begin position="276"/>
        <end position="297"/>
    </location>
</feature>
<dbReference type="Gene3D" id="1.10.150.50">
    <property type="entry name" value="Transcription Factor, Ets-1"/>
    <property type="match status" value="1"/>
</dbReference>
<dbReference type="SUPFAM" id="SSF50044">
    <property type="entry name" value="SH3-domain"/>
    <property type="match status" value="1"/>
</dbReference>
<dbReference type="eggNOG" id="KOG3751">
    <property type="taxonomic scope" value="Eukaryota"/>
</dbReference>
<dbReference type="PROSITE" id="PS50105">
    <property type="entry name" value="SAM_DOMAIN"/>
    <property type="match status" value="1"/>
</dbReference>
<dbReference type="Gene3D" id="2.30.30.40">
    <property type="entry name" value="SH3 Domains"/>
    <property type="match status" value="1"/>
</dbReference>
<feature type="compositionally biased region" description="Polar residues" evidence="5">
    <location>
        <begin position="282"/>
        <end position="297"/>
    </location>
</feature>
<dbReference type="PANTHER" id="PTHR19969">
    <property type="entry name" value="SH2-SH3 ADAPTOR PROTEIN-RELATED"/>
    <property type="match status" value="1"/>
</dbReference>
<feature type="compositionally biased region" description="Polar residues" evidence="5">
    <location>
        <begin position="669"/>
        <end position="680"/>
    </location>
</feature>
<dbReference type="SMART" id="SM00454">
    <property type="entry name" value="SAM"/>
    <property type="match status" value="1"/>
</dbReference>
<dbReference type="STRING" id="81824.A9V2L8"/>
<feature type="region of interest" description="Disordered" evidence="5">
    <location>
        <begin position="652"/>
        <end position="680"/>
    </location>
</feature>
<dbReference type="SMART" id="SM00252">
    <property type="entry name" value="SH2"/>
    <property type="match status" value="1"/>
</dbReference>
<dbReference type="SUPFAM" id="SSF47769">
    <property type="entry name" value="SAM/Pointed domain"/>
    <property type="match status" value="1"/>
</dbReference>
<dbReference type="Pfam" id="PF00017">
    <property type="entry name" value="SH2"/>
    <property type="match status" value="1"/>
</dbReference>
<dbReference type="RefSeq" id="XP_001746991.1">
    <property type="nucleotide sequence ID" value="XM_001746939.1"/>
</dbReference>
<evidence type="ECO:0000259" key="7">
    <source>
        <dbReference type="PROSITE" id="PS50002"/>
    </source>
</evidence>
<accession>A9V2L8</accession>
<feature type="domain" description="SH3" evidence="7">
    <location>
        <begin position="782"/>
        <end position="843"/>
    </location>
</feature>
<dbReference type="InterPro" id="IPR001660">
    <property type="entry name" value="SAM"/>
</dbReference>
<dbReference type="GO" id="GO:0016477">
    <property type="term" value="P:cell migration"/>
    <property type="evidence" value="ECO:0000318"/>
    <property type="project" value="GO_Central"/>
</dbReference>
<dbReference type="PANTHER" id="PTHR19969:SF5">
    <property type="entry name" value="CRK-LIKE PROTEIN"/>
    <property type="match status" value="1"/>
</dbReference>
<feature type="compositionally biased region" description="Pro residues" evidence="5">
    <location>
        <begin position="438"/>
        <end position="449"/>
    </location>
</feature>